<feature type="transmembrane region" description="Helical" evidence="9">
    <location>
        <begin position="201"/>
        <end position="218"/>
    </location>
</feature>
<feature type="transmembrane region" description="Helical" evidence="9">
    <location>
        <begin position="344"/>
        <end position="367"/>
    </location>
</feature>
<proteinExistence type="predicted"/>
<dbReference type="InterPro" id="IPR006153">
    <property type="entry name" value="Cation/H_exchanger_TM"/>
</dbReference>
<dbReference type="OrthoDB" id="1288932at2759"/>
<dbReference type="PANTHER" id="PTHR43562:SF2">
    <property type="entry name" value="SODIUM-HYDROGEN ANTIPORTER"/>
    <property type="match status" value="1"/>
</dbReference>
<evidence type="ECO:0000256" key="4">
    <source>
        <dbReference type="ARBA" id="ARBA00022692"/>
    </source>
</evidence>
<keyword evidence="3" id="KW-0050">Antiport</keyword>
<gene>
    <name evidence="11" type="ORF">M408DRAFT_15995</name>
</gene>
<protein>
    <recommendedName>
        <fullName evidence="10">Cation/H+ exchanger transmembrane domain-containing protein</fullName>
    </recommendedName>
</protein>
<dbReference type="HOGENOM" id="CLU_024407_2_1_1"/>
<feature type="transmembrane region" description="Helical" evidence="9">
    <location>
        <begin position="434"/>
        <end position="456"/>
    </location>
</feature>
<dbReference type="Pfam" id="PF00999">
    <property type="entry name" value="Na_H_Exchanger"/>
    <property type="match status" value="1"/>
</dbReference>
<dbReference type="InterPro" id="IPR038770">
    <property type="entry name" value="Na+/solute_symporter_sf"/>
</dbReference>
<dbReference type="AlphaFoldDB" id="A0A0C2XIP1"/>
<name>A0A0C2XIP1_SERVB</name>
<keyword evidence="6" id="KW-0406">Ion transport</keyword>
<keyword evidence="4 9" id="KW-0812">Transmembrane</keyword>
<evidence type="ECO:0000259" key="10">
    <source>
        <dbReference type="Pfam" id="PF00999"/>
    </source>
</evidence>
<dbReference type="GO" id="GO:0016020">
    <property type="term" value="C:membrane"/>
    <property type="evidence" value="ECO:0007669"/>
    <property type="project" value="UniProtKB-SubCell"/>
</dbReference>
<evidence type="ECO:0000313" key="11">
    <source>
        <dbReference type="EMBL" id="KIM28947.1"/>
    </source>
</evidence>
<keyword evidence="7 9" id="KW-0472">Membrane</keyword>
<reference evidence="11 12" key="1">
    <citation type="submission" date="2014-04" db="EMBL/GenBank/DDBJ databases">
        <authorList>
            <consortium name="DOE Joint Genome Institute"/>
            <person name="Kuo A."/>
            <person name="Zuccaro A."/>
            <person name="Kohler A."/>
            <person name="Nagy L.G."/>
            <person name="Floudas D."/>
            <person name="Copeland A."/>
            <person name="Barry K.W."/>
            <person name="Cichocki N."/>
            <person name="Veneault-Fourrey C."/>
            <person name="LaButti K."/>
            <person name="Lindquist E.A."/>
            <person name="Lipzen A."/>
            <person name="Lundell T."/>
            <person name="Morin E."/>
            <person name="Murat C."/>
            <person name="Sun H."/>
            <person name="Tunlid A."/>
            <person name="Henrissat B."/>
            <person name="Grigoriev I.V."/>
            <person name="Hibbett D.S."/>
            <person name="Martin F."/>
            <person name="Nordberg H.P."/>
            <person name="Cantor M.N."/>
            <person name="Hua S.X."/>
        </authorList>
    </citation>
    <scope>NUCLEOTIDE SEQUENCE [LARGE SCALE GENOMIC DNA]</scope>
    <source>
        <strain evidence="11 12">MAFF 305830</strain>
    </source>
</reference>
<feature type="compositionally biased region" description="Basic and acidic residues" evidence="8">
    <location>
        <begin position="474"/>
        <end position="484"/>
    </location>
</feature>
<feature type="transmembrane region" description="Helical" evidence="9">
    <location>
        <begin position="92"/>
        <end position="115"/>
    </location>
</feature>
<keyword evidence="5 9" id="KW-1133">Transmembrane helix</keyword>
<evidence type="ECO:0000256" key="3">
    <source>
        <dbReference type="ARBA" id="ARBA00022449"/>
    </source>
</evidence>
<dbReference type="GO" id="GO:1902600">
    <property type="term" value="P:proton transmembrane transport"/>
    <property type="evidence" value="ECO:0007669"/>
    <property type="project" value="InterPro"/>
</dbReference>
<evidence type="ECO:0000256" key="8">
    <source>
        <dbReference type="SAM" id="MobiDB-lite"/>
    </source>
</evidence>
<dbReference type="EMBL" id="KN824290">
    <property type="protein sequence ID" value="KIM28947.1"/>
    <property type="molecule type" value="Genomic_DNA"/>
</dbReference>
<evidence type="ECO:0000256" key="1">
    <source>
        <dbReference type="ARBA" id="ARBA00004141"/>
    </source>
</evidence>
<dbReference type="Proteomes" id="UP000054097">
    <property type="component" value="Unassembled WGS sequence"/>
</dbReference>
<feature type="transmembrane region" description="Helical" evidence="9">
    <location>
        <begin position="315"/>
        <end position="332"/>
    </location>
</feature>
<feature type="region of interest" description="Disordered" evidence="8">
    <location>
        <begin position="470"/>
        <end position="492"/>
    </location>
</feature>
<evidence type="ECO:0000256" key="6">
    <source>
        <dbReference type="ARBA" id="ARBA00023065"/>
    </source>
</evidence>
<evidence type="ECO:0000313" key="12">
    <source>
        <dbReference type="Proteomes" id="UP000054097"/>
    </source>
</evidence>
<evidence type="ECO:0000256" key="9">
    <source>
        <dbReference type="SAM" id="Phobius"/>
    </source>
</evidence>
<keyword evidence="2" id="KW-0813">Transport</keyword>
<feature type="transmembrane region" description="Helical" evidence="9">
    <location>
        <begin position="66"/>
        <end position="85"/>
    </location>
</feature>
<sequence length="492" mass="52674">MAIPFIEPSTSETLVLSSFFVLLQVARIITHKILKVEIIGYIIVGVIYGAPIANILLLAWQETFMAIGYLGLILLVFEGALFTDIRLVTQNLSLSTICAATGIVFPIGLSMLLFVPAFGYTVIQAFAAGAALSATSLGTTVAVLKAGSTSPQSTWFSASITTILMSAATIDDIVGLVMASVIPSLGKSDSSTVGWAVGRPILASVGLAIVTLVCAKTIQVAQSVKISTRFLLERNRLRFMFLCMVVSLTALTAAAAYAGTSILFGSFAVGILFSYVDTLNEEAPRRNSGGEVHQRPRGPSFRSVFQQKIGPVQEYLFAPLFFASIGFAIPFQDLWQGTNVWRGITYAILMTLAKLIVGMWIPIWSVIWPRKTAPKESVTQEGDVTAREPAHPLKDGAKAGLLLGSGMVARGEIGLLIIQLGYESGHGPVPYDLYIVSIWALVLNTIVGPILVAVTLNQWRNPILKGPWGISPSRSEETSSDGHELPNIAAST</sequence>
<evidence type="ECO:0000256" key="2">
    <source>
        <dbReference type="ARBA" id="ARBA00022448"/>
    </source>
</evidence>
<feature type="transmembrane region" description="Helical" evidence="9">
    <location>
        <begin position="239"/>
        <end position="256"/>
    </location>
</feature>
<keyword evidence="12" id="KW-1185">Reference proteome</keyword>
<accession>A0A0C2XIP1</accession>
<reference evidence="12" key="2">
    <citation type="submission" date="2015-01" db="EMBL/GenBank/DDBJ databases">
        <title>Evolutionary Origins and Diversification of the Mycorrhizal Mutualists.</title>
        <authorList>
            <consortium name="DOE Joint Genome Institute"/>
            <consortium name="Mycorrhizal Genomics Consortium"/>
            <person name="Kohler A."/>
            <person name="Kuo A."/>
            <person name="Nagy L.G."/>
            <person name="Floudas D."/>
            <person name="Copeland A."/>
            <person name="Barry K.W."/>
            <person name="Cichocki N."/>
            <person name="Veneault-Fourrey C."/>
            <person name="LaButti K."/>
            <person name="Lindquist E.A."/>
            <person name="Lipzen A."/>
            <person name="Lundell T."/>
            <person name="Morin E."/>
            <person name="Murat C."/>
            <person name="Riley R."/>
            <person name="Ohm R."/>
            <person name="Sun H."/>
            <person name="Tunlid A."/>
            <person name="Henrissat B."/>
            <person name="Grigoriev I.V."/>
            <person name="Hibbett D.S."/>
            <person name="Martin F."/>
        </authorList>
    </citation>
    <scope>NUCLEOTIDE SEQUENCE [LARGE SCALE GENOMIC DNA]</scope>
    <source>
        <strain evidence="12">MAFF 305830</strain>
    </source>
</reference>
<dbReference type="PANTHER" id="PTHR43562">
    <property type="entry name" value="NAPA-TYPE SODIUM/HYDROGEN ANTIPORTER"/>
    <property type="match status" value="1"/>
</dbReference>
<feature type="transmembrane region" description="Helical" evidence="9">
    <location>
        <begin position="38"/>
        <end position="60"/>
    </location>
</feature>
<feature type="domain" description="Cation/H+ exchanger transmembrane" evidence="10">
    <location>
        <begin position="25"/>
        <end position="457"/>
    </location>
</feature>
<dbReference type="Gene3D" id="1.20.1530.20">
    <property type="match status" value="1"/>
</dbReference>
<feature type="transmembrane region" description="Helical" evidence="9">
    <location>
        <begin position="156"/>
        <end position="181"/>
    </location>
</feature>
<evidence type="ECO:0000256" key="7">
    <source>
        <dbReference type="ARBA" id="ARBA00023136"/>
    </source>
</evidence>
<organism evidence="11 12">
    <name type="scientific">Serendipita vermifera MAFF 305830</name>
    <dbReference type="NCBI Taxonomy" id="933852"/>
    <lineage>
        <taxon>Eukaryota</taxon>
        <taxon>Fungi</taxon>
        <taxon>Dikarya</taxon>
        <taxon>Basidiomycota</taxon>
        <taxon>Agaricomycotina</taxon>
        <taxon>Agaricomycetes</taxon>
        <taxon>Sebacinales</taxon>
        <taxon>Serendipitaceae</taxon>
        <taxon>Serendipita</taxon>
    </lineage>
</organism>
<evidence type="ECO:0000256" key="5">
    <source>
        <dbReference type="ARBA" id="ARBA00022989"/>
    </source>
</evidence>
<feature type="transmembrane region" description="Helical" evidence="9">
    <location>
        <begin position="121"/>
        <end position="144"/>
    </location>
</feature>
<dbReference type="GO" id="GO:0015297">
    <property type="term" value="F:antiporter activity"/>
    <property type="evidence" value="ECO:0007669"/>
    <property type="project" value="UniProtKB-KW"/>
</dbReference>
<comment type="subcellular location">
    <subcellularLocation>
        <location evidence="1">Membrane</location>
        <topology evidence="1">Multi-pass membrane protein</topology>
    </subcellularLocation>
</comment>